<dbReference type="AlphaFoldDB" id="A0A7V0XF21"/>
<dbReference type="Gene3D" id="3.40.640.10">
    <property type="entry name" value="Type I PLP-dependent aspartate aminotransferase-like (Major domain)"/>
    <property type="match status" value="2"/>
</dbReference>
<organism evidence="5">
    <name type="scientific">candidate division WOR-3 bacterium</name>
    <dbReference type="NCBI Taxonomy" id="2052148"/>
    <lineage>
        <taxon>Bacteria</taxon>
        <taxon>Bacteria division WOR-3</taxon>
    </lineage>
</organism>
<keyword evidence="5" id="KW-0032">Aminotransferase</keyword>
<comment type="caution">
    <text evidence="5">The sequence shown here is derived from an EMBL/GenBank/DDBJ whole genome shotgun (WGS) entry which is preliminary data.</text>
</comment>
<dbReference type="GO" id="GO:0042802">
    <property type="term" value="F:identical protein binding"/>
    <property type="evidence" value="ECO:0007669"/>
    <property type="project" value="TreeGrafter"/>
</dbReference>
<reference evidence="5" key="1">
    <citation type="journal article" date="2020" name="mSystems">
        <title>Genome- and Community-Level Interaction Insights into Carbon Utilization and Element Cycling Functions of Hydrothermarchaeota in Hydrothermal Sediment.</title>
        <authorList>
            <person name="Zhou Z."/>
            <person name="Liu Y."/>
            <person name="Xu W."/>
            <person name="Pan J."/>
            <person name="Luo Z.H."/>
            <person name="Li M."/>
        </authorList>
    </citation>
    <scope>NUCLEOTIDE SEQUENCE [LARGE SCALE GENOMIC DNA]</scope>
    <source>
        <strain evidence="5">SpSt-1182</strain>
    </source>
</reference>
<evidence type="ECO:0000256" key="4">
    <source>
        <dbReference type="RuleBase" id="RU003560"/>
    </source>
</evidence>
<evidence type="ECO:0000256" key="3">
    <source>
        <dbReference type="ARBA" id="ARBA00022898"/>
    </source>
</evidence>
<dbReference type="InterPro" id="IPR050103">
    <property type="entry name" value="Class-III_PLP-dep_AT"/>
</dbReference>
<accession>A0A7V0XF21</accession>
<proteinExistence type="inferred from homology"/>
<dbReference type="PANTHER" id="PTHR11986">
    <property type="entry name" value="AMINOTRANSFERASE CLASS III"/>
    <property type="match status" value="1"/>
</dbReference>
<comment type="similarity">
    <text evidence="2 4">Belongs to the class-III pyridoxal-phosphate-dependent aminotransferase family.</text>
</comment>
<dbReference type="InterPro" id="IPR015424">
    <property type="entry name" value="PyrdxlP-dep_Trfase"/>
</dbReference>
<evidence type="ECO:0000256" key="2">
    <source>
        <dbReference type="ARBA" id="ARBA00008954"/>
    </source>
</evidence>
<keyword evidence="3 4" id="KW-0663">Pyridoxal phosphate</keyword>
<evidence type="ECO:0000313" key="5">
    <source>
        <dbReference type="EMBL" id="HDQ99349.1"/>
    </source>
</evidence>
<dbReference type="PANTHER" id="PTHR11986:SF58">
    <property type="entry name" value="LEUCINE_METHIONINE RACEMASE"/>
    <property type="match status" value="1"/>
</dbReference>
<dbReference type="InterPro" id="IPR015421">
    <property type="entry name" value="PyrdxlP-dep_Trfase_major"/>
</dbReference>
<dbReference type="InterPro" id="IPR015422">
    <property type="entry name" value="PyrdxlP-dep_Trfase_small"/>
</dbReference>
<dbReference type="Pfam" id="PF00202">
    <property type="entry name" value="Aminotran_3"/>
    <property type="match status" value="2"/>
</dbReference>
<dbReference type="InterPro" id="IPR005814">
    <property type="entry name" value="Aminotrans_3"/>
</dbReference>
<dbReference type="EMBL" id="DSBX01000137">
    <property type="protein sequence ID" value="HDQ99349.1"/>
    <property type="molecule type" value="Genomic_DNA"/>
</dbReference>
<dbReference type="Proteomes" id="UP000885672">
    <property type="component" value="Unassembled WGS sequence"/>
</dbReference>
<dbReference type="SUPFAM" id="SSF53383">
    <property type="entry name" value="PLP-dependent transferases"/>
    <property type="match status" value="1"/>
</dbReference>
<name>A0A7V0XF21_UNCW3</name>
<gene>
    <name evidence="5" type="ORF">ENN51_03570</name>
</gene>
<dbReference type="Gene3D" id="3.90.1150.10">
    <property type="entry name" value="Aspartate Aminotransferase, domain 1"/>
    <property type="match status" value="2"/>
</dbReference>
<evidence type="ECO:0000256" key="1">
    <source>
        <dbReference type="ARBA" id="ARBA00001933"/>
    </source>
</evidence>
<dbReference type="GO" id="GO:0030170">
    <property type="term" value="F:pyridoxal phosphate binding"/>
    <property type="evidence" value="ECO:0007669"/>
    <property type="project" value="InterPro"/>
</dbReference>
<keyword evidence="5" id="KW-0808">Transferase</keyword>
<comment type="cofactor">
    <cofactor evidence="1">
        <name>pyridoxal 5'-phosphate</name>
        <dbReference type="ChEBI" id="CHEBI:597326"/>
    </cofactor>
</comment>
<dbReference type="GO" id="GO:0008483">
    <property type="term" value="F:transaminase activity"/>
    <property type="evidence" value="ECO:0007669"/>
    <property type="project" value="UniProtKB-KW"/>
</dbReference>
<sequence length="343" mass="35791">MMKPDDKAPFGQRHRWHARHNPVGPGARVGFVRTARGARVELDDGSRLLDFSCGAVLPLGHDSPEVRDWLAGAALTVDGSGLERLERVVLRHKLAEIVPGGTNRRVRFCDSGPEALAAAVSLACRRTGRSRVAYLDAVRGRLDGGLADAAALVAHPFDPRLKQAARACRRDGALLVSDETRLAPGITGALTALQGAPARADLTAFGPGLAAGLPFGAVVTASSTLRWPEADRGGTPAACRVALEFISRLEAGLLEAVAALGGRLAEALTGLRAGEVRGLGLSFVLASERPDAAALAGACFRHGLIVTAAAQNALRFEPPMVATEADIESALAALRQALAEVRK</sequence>
<protein>
    <submittedName>
        <fullName evidence="5">Aminotransferase class III-fold pyridoxal phosphate-dependent enzyme</fullName>
    </submittedName>
</protein>